<keyword evidence="2" id="KW-0677">Repeat</keyword>
<dbReference type="PROSITE" id="PS51424">
    <property type="entry name" value="ROC"/>
    <property type="match status" value="1"/>
</dbReference>
<evidence type="ECO:0000256" key="1">
    <source>
        <dbReference type="ARBA" id="ARBA00022614"/>
    </source>
</evidence>
<keyword evidence="1" id="KW-0433">Leucine-rich repeat</keyword>
<dbReference type="InterPro" id="IPR032675">
    <property type="entry name" value="LRR_dom_sf"/>
</dbReference>
<reference evidence="5" key="1">
    <citation type="submission" date="2025-08" db="UniProtKB">
        <authorList>
            <consortium name="Ensembl"/>
        </authorList>
    </citation>
    <scope>IDENTIFICATION</scope>
</reference>
<evidence type="ECO:0000256" key="2">
    <source>
        <dbReference type="ARBA" id="ARBA00022737"/>
    </source>
</evidence>
<keyword evidence="3" id="KW-0547">Nucleotide-binding</keyword>
<dbReference type="SMART" id="SM00369">
    <property type="entry name" value="LRR_TYP"/>
    <property type="match status" value="4"/>
</dbReference>
<dbReference type="PANTHER" id="PTHR48051">
    <property type="match status" value="1"/>
</dbReference>
<dbReference type="GeneTree" id="ENSGT00940000163916"/>
<protein>
    <submittedName>
        <fullName evidence="5">Si:ch211-210p4.6</fullName>
    </submittedName>
</protein>
<dbReference type="Gene3D" id="3.30.70.1390">
    <property type="entry name" value="ROC domain from the Parkinson's disease-associated leucine-rich repeat kinase 2"/>
    <property type="match status" value="1"/>
</dbReference>
<dbReference type="Pfam" id="PF23598">
    <property type="entry name" value="LRR_14"/>
    <property type="match status" value="1"/>
</dbReference>
<dbReference type="Gene3D" id="3.40.50.300">
    <property type="entry name" value="P-loop containing nucleotide triphosphate hydrolases"/>
    <property type="match status" value="1"/>
</dbReference>
<sequence length="697" mass="80523">GQKLKSVPQHLLTPVSVCTSMDLQRNKLKRVTSISRFTNLIELNLSRNKILEFSLEICSLQKLQTLYMNQNNIRSIPEGIFPHLRSLKFLKLSNNRLAKLPSDINQCTSLTYLELSKNHLQSIEPLVGLTKLRELLVEKNHLTELPSQLFQKGSCELTIFKAMGNPLRCPPEEVCAGGVMDIQSYFLQMEENPNAHTARTVKTMFLGSSMAGKSTLCRSLREGKPVTVAVKDRTEGIDITQLYIQDVRFLLWDFAGQEEYYLTHHVFITPRALVILTVDLAFKDQIWFWINNIQLRVPDAVVMLVGTHCDQCRDLDEVMEKKKDIEEKVNTMLANRKIVLKYQKKNLEENADPCLYMDQVDELDCLLDYNLKVLDLLTLDCTKTEDIVRFRSLILKCIQSESVFLCSESILPQSYEEVEQAIHILATLEQIPQHTIVRHDLVQQVEAISRDLLMREGALMKQKFIWVEDLRCRGTLHNAALRILVRRELEKLVEDDDDLFREVVGTKREEGIILTLLQHFEVCLPTLVRSPMNPQAPEFIPGEKHWQSAKESKRDPDGACLFPIYLKDNLAVCQKWGENKQDDVRVHMYFLPEIPHGFFHRLVIKTCSLYSTHWVGKELCLLCCGNRLTLVRQRNKDGDSFIEVRQWPGLTQQVHTPCPERGCLHYFTWRDVKEEKLVCQGGHTRRAELIFPKVTSQ</sequence>
<dbReference type="SUPFAM" id="SSF52058">
    <property type="entry name" value="L domain-like"/>
    <property type="match status" value="1"/>
</dbReference>
<reference evidence="5" key="2">
    <citation type="submission" date="2025-09" db="UniProtKB">
        <authorList>
            <consortium name="Ensembl"/>
        </authorList>
    </citation>
    <scope>IDENTIFICATION</scope>
</reference>
<dbReference type="InterPro" id="IPR050216">
    <property type="entry name" value="LRR_domain-containing"/>
</dbReference>
<accession>A0A3Q0SS29</accession>
<dbReference type="Gene3D" id="3.80.10.10">
    <property type="entry name" value="Ribonuclease Inhibitor"/>
    <property type="match status" value="1"/>
</dbReference>
<dbReference type="InterPro" id="IPR055414">
    <property type="entry name" value="LRR_R13L4/SHOC2-like"/>
</dbReference>
<dbReference type="Pfam" id="PF08477">
    <property type="entry name" value="Roc"/>
    <property type="match status" value="1"/>
</dbReference>
<dbReference type="GO" id="GO:0043009">
    <property type="term" value="P:chordate embryonic development"/>
    <property type="evidence" value="ECO:0007669"/>
    <property type="project" value="Ensembl"/>
</dbReference>
<dbReference type="OMA" id="DGACLFP"/>
<name>A0A3Q0SS29_AMPCI</name>
<dbReference type="InterPro" id="IPR020859">
    <property type="entry name" value="ROC"/>
</dbReference>
<organism evidence="5 6">
    <name type="scientific">Amphilophus citrinellus</name>
    <name type="common">Midas cichlid</name>
    <name type="synonym">Cichlasoma citrinellum</name>
    <dbReference type="NCBI Taxonomy" id="61819"/>
    <lineage>
        <taxon>Eukaryota</taxon>
        <taxon>Metazoa</taxon>
        <taxon>Chordata</taxon>
        <taxon>Craniata</taxon>
        <taxon>Vertebrata</taxon>
        <taxon>Euteleostomi</taxon>
        <taxon>Actinopterygii</taxon>
        <taxon>Neopterygii</taxon>
        <taxon>Teleostei</taxon>
        <taxon>Neoteleostei</taxon>
        <taxon>Acanthomorphata</taxon>
        <taxon>Ovalentaria</taxon>
        <taxon>Cichlomorphae</taxon>
        <taxon>Cichliformes</taxon>
        <taxon>Cichlidae</taxon>
        <taxon>New World cichlids</taxon>
        <taxon>Cichlasomatinae</taxon>
        <taxon>Heroini</taxon>
        <taxon>Amphilophus</taxon>
    </lineage>
</organism>
<dbReference type="PROSITE" id="PS51450">
    <property type="entry name" value="LRR"/>
    <property type="match status" value="3"/>
</dbReference>
<dbReference type="GO" id="GO:0007420">
    <property type="term" value="P:brain development"/>
    <property type="evidence" value="ECO:0007669"/>
    <property type="project" value="Ensembl"/>
</dbReference>
<dbReference type="GO" id="GO:0031018">
    <property type="term" value="P:endocrine pancreas development"/>
    <property type="evidence" value="ECO:0007669"/>
    <property type="project" value="Ensembl"/>
</dbReference>
<dbReference type="InterPro" id="IPR027417">
    <property type="entry name" value="P-loop_NTPase"/>
</dbReference>
<dbReference type="PRINTS" id="PR00449">
    <property type="entry name" value="RASTRNSFRMNG"/>
</dbReference>
<dbReference type="Proteomes" id="UP000261340">
    <property type="component" value="Unplaced"/>
</dbReference>
<dbReference type="PANTHER" id="PTHR48051:SF55">
    <property type="entry name" value="MALIGNANT FIBROUS HISTIOCYTOMA-AMPLIFIED SEQUENCE 1 HOMOLOG"/>
    <property type="match status" value="1"/>
</dbReference>
<feature type="domain" description="Roc" evidence="4">
    <location>
        <begin position="194"/>
        <end position="401"/>
    </location>
</feature>
<dbReference type="GO" id="GO:0005737">
    <property type="term" value="C:cytoplasm"/>
    <property type="evidence" value="ECO:0007669"/>
    <property type="project" value="TreeGrafter"/>
</dbReference>
<evidence type="ECO:0000259" key="4">
    <source>
        <dbReference type="PROSITE" id="PS51424"/>
    </source>
</evidence>
<dbReference type="Ensembl" id="ENSACIT00000028444.1">
    <property type="protein sequence ID" value="ENSACIP00000027714.1"/>
    <property type="gene ID" value="ENSACIG00000021451.1"/>
</dbReference>
<dbReference type="InterPro" id="IPR003591">
    <property type="entry name" value="Leu-rich_rpt_typical-subtyp"/>
</dbReference>
<evidence type="ECO:0000313" key="6">
    <source>
        <dbReference type="Proteomes" id="UP000261340"/>
    </source>
</evidence>
<evidence type="ECO:0000256" key="3">
    <source>
        <dbReference type="ARBA" id="ARBA00022741"/>
    </source>
</evidence>
<dbReference type="SUPFAM" id="SSF52540">
    <property type="entry name" value="P-loop containing nucleoside triphosphate hydrolases"/>
    <property type="match status" value="1"/>
</dbReference>
<dbReference type="GO" id="GO:0009966">
    <property type="term" value="P:regulation of signal transduction"/>
    <property type="evidence" value="ECO:0007669"/>
    <property type="project" value="UniProtKB-ARBA"/>
</dbReference>
<keyword evidence="6" id="KW-1185">Reference proteome</keyword>
<evidence type="ECO:0000313" key="5">
    <source>
        <dbReference type="Ensembl" id="ENSACIP00000027714.1"/>
    </source>
</evidence>
<dbReference type="AlphaFoldDB" id="A0A3Q0SS29"/>
<dbReference type="STRING" id="61819.ENSACIP00000027714"/>
<proteinExistence type="predicted"/>
<dbReference type="InterPro" id="IPR001611">
    <property type="entry name" value="Leu-rich_rpt"/>
</dbReference>
<dbReference type="GO" id="GO:0000166">
    <property type="term" value="F:nucleotide binding"/>
    <property type="evidence" value="ECO:0007669"/>
    <property type="project" value="UniProtKB-KW"/>
</dbReference>